<reference evidence="5 6" key="1">
    <citation type="journal article" date="2014" name="Microbiology">
        <title>Unravelling the complete genome sequence of Advenella mimigardefordensis strain DPN7T and novel insights in the catabolism of the xenobiotic polythioester precursor 3,3'-dithiodipropionate.</title>
        <authorList>
            <person name="Wubbeler J.H."/>
            <person name="Hiessl S."/>
            <person name="Schuldes J."/>
            <person name="Thurmer A."/>
            <person name="Daniel R."/>
            <person name="Steinbuchel A."/>
        </authorList>
    </citation>
    <scope>NUCLEOTIDE SEQUENCE [LARGE SCALE GENOMIC DNA]</scope>
    <source>
        <strain evidence="6">DSM 17166 / LMG 22922 / DPN7</strain>
    </source>
</reference>
<dbReference type="InterPro" id="IPR008920">
    <property type="entry name" value="TF_FadR/GntR_C"/>
</dbReference>
<accession>W0P6Z6</accession>
<organism evidence="5 6">
    <name type="scientific">Advenella mimigardefordensis (strain DSM 17166 / LMG 22922 / DPN7)</name>
    <dbReference type="NCBI Taxonomy" id="1247726"/>
    <lineage>
        <taxon>Bacteria</taxon>
        <taxon>Pseudomonadati</taxon>
        <taxon>Pseudomonadota</taxon>
        <taxon>Betaproteobacteria</taxon>
        <taxon>Burkholderiales</taxon>
        <taxon>Alcaligenaceae</taxon>
    </lineage>
</organism>
<protein>
    <submittedName>
        <fullName evidence="5">Transcriptional regulator, GntR family</fullName>
    </submittedName>
</protein>
<evidence type="ECO:0000256" key="3">
    <source>
        <dbReference type="ARBA" id="ARBA00023163"/>
    </source>
</evidence>
<evidence type="ECO:0000256" key="2">
    <source>
        <dbReference type="ARBA" id="ARBA00023125"/>
    </source>
</evidence>
<dbReference type="HOGENOM" id="CLU_017584_5_5_4"/>
<dbReference type="Gene3D" id="1.20.120.530">
    <property type="entry name" value="GntR ligand-binding domain-like"/>
    <property type="match status" value="1"/>
</dbReference>
<proteinExistence type="predicted"/>
<keyword evidence="2" id="KW-0238">DNA-binding</keyword>
<feature type="domain" description="HTH gntR-type" evidence="4">
    <location>
        <begin position="27"/>
        <end position="94"/>
    </location>
</feature>
<keyword evidence="1" id="KW-0805">Transcription regulation</keyword>
<dbReference type="Pfam" id="PF00392">
    <property type="entry name" value="GntR"/>
    <property type="match status" value="1"/>
</dbReference>
<dbReference type="Gene3D" id="1.10.10.10">
    <property type="entry name" value="Winged helix-like DNA-binding domain superfamily/Winged helix DNA-binding domain"/>
    <property type="match status" value="1"/>
</dbReference>
<dbReference type="GO" id="GO:0003700">
    <property type="term" value="F:DNA-binding transcription factor activity"/>
    <property type="evidence" value="ECO:0007669"/>
    <property type="project" value="InterPro"/>
</dbReference>
<name>W0P6Z6_ADVMD</name>
<dbReference type="SUPFAM" id="SSF46785">
    <property type="entry name" value="Winged helix' DNA-binding domain"/>
    <property type="match status" value="1"/>
</dbReference>
<dbReference type="PANTHER" id="PTHR43537">
    <property type="entry name" value="TRANSCRIPTIONAL REGULATOR, GNTR FAMILY"/>
    <property type="match status" value="1"/>
</dbReference>
<dbReference type="Pfam" id="PF07729">
    <property type="entry name" value="FCD"/>
    <property type="match status" value="1"/>
</dbReference>
<dbReference type="InterPro" id="IPR011711">
    <property type="entry name" value="GntR_C"/>
</dbReference>
<evidence type="ECO:0000256" key="1">
    <source>
        <dbReference type="ARBA" id="ARBA00023015"/>
    </source>
</evidence>
<dbReference type="InterPro" id="IPR000524">
    <property type="entry name" value="Tscrpt_reg_HTH_GntR"/>
</dbReference>
<gene>
    <name evidence="5" type="ORF">MIM_c04290</name>
</gene>
<dbReference type="EMBL" id="CP003915">
    <property type="protein sequence ID" value="AHG62531.1"/>
    <property type="molecule type" value="Genomic_DNA"/>
</dbReference>
<dbReference type="InterPro" id="IPR036390">
    <property type="entry name" value="WH_DNA-bd_sf"/>
</dbReference>
<dbReference type="SUPFAM" id="SSF48008">
    <property type="entry name" value="GntR ligand-binding domain-like"/>
    <property type="match status" value="1"/>
</dbReference>
<keyword evidence="3" id="KW-0804">Transcription</keyword>
<dbReference type="CDD" id="cd07377">
    <property type="entry name" value="WHTH_GntR"/>
    <property type="match status" value="1"/>
</dbReference>
<sequence length="237" mass="26413">MGEPVNLFSLESASMSATPSSSSKLHGNTVEQLFNQLKKSIQNGTFAPGQRLVATDLVKDYGVSRGPLREAFRRLGAEGFIDVVPNKGAIVKKFSRKQIHDLFLIRQVIEGLAARLATENLETLGLEAEHQMLEQIASGAPEEIANFSEENSKFHSTILRLCDNQKLQSLVEQMQLPFVKFQIRGSLDRDYITSSKKEHSQIATAMLAHDAKLAERLMQKHLVNAAERVMKLPDIFP</sequence>
<dbReference type="KEGG" id="amim:MIM_c04290"/>
<dbReference type="AlphaFoldDB" id="W0P6Z6"/>
<dbReference type="InterPro" id="IPR036388">
    <property type="entry name" value="WH-like_DNA-bd_sf"/>
</dbReference>
<dbReference type="STRING" id="1247726.MIM_c04290"/>
<evidence type="ECO:0000313" key="5">
    <source>
        <dbReference type="EMBL" id="AHG62531.1"/>
    </source>
</evidence>
<dbReference type="PANTHER" id="PTHR43537:SF24">
    <property type="entry name" value="GLUCONATE OPERON TRANSCRIPTIONAL REPRESSOR"/>
    <property type="match status" value="1"/>
</dbReference>
<dbReference type="PATRIC" id="fig|1247726.3.peg.471"/>
<dbReference type="PROSITE" id="PS50949">
    <property type="entry name" value="HTH_GNTR"/>
    <property type="match status" value="1"/>
</dbReference>
<evidence type="ECO:0000313" key="6">
    <source>
        <dbReference type="Proteomes" id="UP000019095"/>
    </source>
</evidence>
<dbReference type="GO" id="GO:0003677">
    <property type="term" value="F:DNA binding"/>
    <property type="evidence" value="ECO:0007669"/>
    <property type="project" value="UniProtKB-KW"/>
</dbReference>
<dbReference type="eggNOG" id="COG1802">
    <property type="taxonomic scope" value="Bacteria"/>
</dbReference>
<dbReference type="SMART" id="SM00345">
    <property type="entry name" value="HTH_GNTR"/>
    <property type="match status" value="1"/>
</dbReference>
<keyword evidence="6" id="KW-1185">Reference proteome</keyword>
<evidence type="ECO:0000259" key="4">
    <source>
        <dbReference type="PROSITE" id="PS50949"/>
    </source>
</evidence>
<dbReference type="SMART" id="SM00895">
    <property type="entry name" value="FCD"/>
    <property type="match status" value="1"/>
</dbReference>
<dbReference type="Proteomes" id="UP000019095">
    <property type="component" value="Chromosome"/>
</dbReference>